<dbReference type="PANTHER" id="PTHR19327">
    <property type="entry name" value="GOLGIN"/>
    <property type="match status" value="1"/>
</dbReference>
<feature type="coiled-coil region" evidence="1">
    <location>
        <begin position="908"/>
        <end position="967"/>
    </location>
</feature>
<dbReference type="Proteomes" id="UP000041254">
    <property type="component" value="Unassembled WGS sequence"/>
</dbReference>
<dbReference type="Gene3D" id="3.40.50.1460">
    <property type="match status" value="1"/>
</dbReference>
<reference evidence="3 4" key="1">
    <citation type="submission" date="2014-11" db="EMBL/GenBank/DDBJ databases">
        <authorList>
            <person name="Zhu J."/>
            <person name="Qi W."/>
            <person name="Song R."/>
        </authorList>
    </citation>
    <scope>NUCLEOTIDE SEQUENCE [LARGE SCALE GENOMIC DNA]</scope>
</reference>
<dbReference type="GO" id="GO:0031267">
    <property type="term" value="F:small GTPase binding"/>
    <property type="evidence" value="ECO:0007669"/>
    <property type="project" value="TreeGrafter"/>
</dbReference>
<name>A0A0G4GRD3_VITBC</name>
<feature type="region of interest" description="Disordered" evidence="2">
    <location>
        <begin position="216"/>
        <end position="267"/>
    </location>
</feature>
<proteinExistence type="predicted"/>
<dbReference type="STRING" id="1169540.A0A0G4GRD3"/>
<feature type="coiled-coil region" evidence="1">
    <location>
        <begin position="1055"/>
        <end position="1106"/>
    </location>
</feature>
<dbReference type="PANTHER" id="PTHR19327:SF0">
    <property type="entry name" value="GOLGIN SUBFAMILY A MEMBER 4"/>
    <property type="match status" value="1"/>
</dbReference>
<evidence type="ECO:0000256" key="2">
    <source>
        <dbReference type="SAM" id="MobiDB-lite"/>
    </source>
</evidence>
<feature type="compositionally biased region" description="Basic and acidic residues" evidence="2">
    <location>
        <begin position="523"/>
        <end position="552"/>
    </location>
</feature>
<keyword evidence="4" id="KW-1185">Reference proteome</keyword>
<feature type="region of interest" description="Disordered" evidence="2">
    <location>
        <begin position="180"/>
        <end position="202"/>
    </location>
</feature>
<dbReference type="InParanoid" id="A0A0G4GRD3"/>
<evidence type="ECO:0000313" key="3">
    <source>
        <dbReference type="EMBL" id="CEM33103.1"/>
    </source>
</evidence>
<evidence type="ECO:0000256" key="1">
    <source>
        <dbReference type="SAM" id="Coils"/>
    </source>
</evidence>
<protein>
    <submittedName>
        <fullName evidence="3">Uncharacterized protein</fullName>
    </submittedName>
</protein>
<dbReference type="EMBL" id="CDMY01000770">
    <property type="protein sequence ID" value="CEM33103.1"/>
    <property type="molecule type" value="Genomic_DNA"/>
</dbReference>
<feature type="region of interest" description="Disordered" evidence="2">
    <location>
        <begin position="466"/>
        <end position="494"/>
    </location>
</feature>
<dbReference type="GO" id="GO:0005794">
    <property type="term" value="C:Golgi apparatus"/>
    <property type="evidence" value="ECO:0007669"/>
    <property type="project" value="TreeGrafter"/>
</dbReference>
<feature type="compositionally biased region" description="Basic and acidic residues" evidence="2">
    <location>
        <begin position="227"/>
        <end position="238"/>
    </location>
</feature>
<feature type="compositionally biased region" description="Low complexity" evidence="2">
    <location>
        <begin position="557"/>
        <end position="573"/>
    </location>
</feature>
<dbReference type="VEuPathDB" id="CryptoDB:Vbra_18479"/>
<gene>
    <name evidence="3" type="ORF">Vbra_18479</name>
</gene>
<accession>A0A0G4GRD3</accession>
<dbReference type="Gene3D" id="1.10.287.1490">
    <property type="match status" value="1"/>
</dbReference>
<organism evidence="3 4">
    <name type="scientific">Vitrella brassicaformis (strain CCMP3155)</name>
    <dbReference type="NCBI Taxonomy" id="1169540"/>
    <lineage>
        <taxon>Eukaryota</taxon>
        <taxon>Sar</taxon>
        <taxon>Alveolata</taxon>
        <taxon>Colpodellida</taxon>
        <taxon>Vitrellaceae</taxon>
        <taxon>Vitrella</taxon>
    </lineage>
</organism>
<dbReference type="GO" id="GO:0048193">
    <property type="term" value="P:Golgi vesicle transport"/>
    <property type="evidence" value="ECO:0007669"/>
    <property type="project" value="TreeGrafter"/>
</dbReference>
<sequence>MDASASVTITVNNQVHFTNPHSLCLRLDVLDQAILCPSLVIFPNIAIFQLPRGFFAIVPDRREEGQYLRIGVYSKACLADLSRPIAGPVLLTPAERQRFRAPLLYCRNVPLHNLDAHDDVELHNWINLYQPRELAGSLNAPMRFVNCFDTDQANMAAPCLHMILKRTGTRPVHVPAPAPVPADPLLQSQRFTHGRPPRAERVSIGRQGEVAVVRAEERPPSVASMRDTFDRTERRSMEPLRPPTGGMYAPVSPPLSAGPSSADTEDLTSEDPMEIYRQVEELRAEATALDKTRASNLEKMENASAESIQLARKLTRVRDDKQRTEKIFREIQSLAMGVSKSSTELGRSSGKWMKVDKDGNAIANLDVSRSSTALGADPNVDKAQNVVMRLDVLRKEEDDEDQQLGELEAEVQTLEGEVRYAEARHAQTIEADELHEQLDEAERQYNDSRVACEEIKKSIAATQRKMAELDNQRKQKEDELGQSTSSLKHTAATNRIQLLSTRQKLQTIQEEIADTQQRATSVQKEEEEKSRELEDTNRDMRYRQQQWDDHQRSTTALQLQLRSRQEEQSSLEQSIKDMSAQLEDGSRFQEIEQELSRTTQALDERNREAQLLEEQAKKQEEEAALVRNDQQALLAELEQTQSNIRHRESEVKEQQQARALHEKQVAELRDRIALLAQRASESDQKIAATQSTSQQRQASCEQEAAQLQQAIQQMEEAFARERKALYDREKQQNDFRQMLDERRGHVKEEQDAAQTLEKQLEQHRADVSSMQREVKTQEDEIASMEERVQQLQTLIDQCRQESQVSDQADSAQEARLQQEIERMSDETAAIEANIQAAQQALQQAKEDIKRKEEAGAELSTQLEEASKKTDEETTALAAHESRLRDEMLAVQRGIQETERKTQDIRFGRQRLERALSEMRQKKAAEEQAHLTMKHHLDMTSRQLEERLKSKKDKEAKALEELNVEENRIKGETQAETHREAQAKDKLEELLTKCDANLGGQQRIDETDIRSSCRRVIESLRGITVEADHDVRLLKQAETSFFHYWNPFHERVESWKKHLTLESQQAEEDLRKTMQQRHTDKLPVKSMENCKKTISDIKEQLQALQAGKQIDLERLGVALQSVGHEYFDIQCLVTTSLIETEHENAQHMELCSTEAEADFEKLKEDEAAVEDALNALSQESPAEAHTTPGPSPARIDINATFQRALLQGMASRLPKGMKKGRALVVGCNYQRSRGGVKLRGACVDAIVWSYYLLSCGWVQSEVVTLIDTAANWKKEERSPLFGDSYVMEAEEPESFNPLEGIKSRLATRTNILATLTEFARSAEPDENIVFIFAGAGALLPVRSAAAAASASSRTPQIGGTATLQGCLLPCDWDQQFEDAGDTPMTRRDAQLAGWKDGGTASPAASRLGDESRGSPGTRHQSRGYNVITFQDLAEVLSLIKQKARVTVLLDCGHSPFNSVILTDAPRAKAKAGVSPQHLIHKGFERLGPIVDYSRGQEVATRPREMDLVPRPVNVATNPSIGPTLSTAPEIQIFWAAGLGHDEAALELPYEGSVSGMFSVAMVRAICYFDAKNMGQPFPIVRNIVSKAREFYEEVQRRAPKLKQRLQYLLINCDEDTEFNLLRSPYKL</sequence>
<feature type="compositionally biased region" description="Basic and acidic residues" evidence="2">
    <location>
        <begin position="466"/>
        <end position="479"/>
    </location>
</feature>
<dbReference type="PhylomeDB" id="A0A0G4GRD3"/>
<evidence type="ECO:0000313" key="4">
    <source>
        <dbReference type="Proteomes" id="UP000041254"/>
    </source>
</evidence>
<feature type="region of interest" description="Disordered" evidence="2">
    <location>
        <begin position="514"/>
        <end position="573"/>
    </location>
</feature>
<feature type="compositionally biased region" description="Polar residues" evidence="2">
    <location>
        <begin position="481"/>
        <end position="494"/>
    </location>
</feature>
<feature type="region of interest" description="Disordered" evidence="2">
    <location>
        <begin position="1390"/>
        <end position="1420"/>
    </location>
</feature>
<feature type="region of interest" description="Disordered" evidence="2">
    <location>
        <begin position="845"/>
        <end position="879"/>
    </location>
</feature>
<keyword evidence="1" id="KW-0175">Coiled coil</keyword>
<dbReference type="OrthoDB" id="3223806at2759"/>
<feature type="compositionally biased region" description="Basic and acidic residues" evidence="2">
    <location>
        <begin position="845"/>
        <end position="854"/>
    </location>
</feature>